<dbReference type="InterPro" id="IPR009061">
    <property type="entry name" value="DNA-bd_dom_put_sf"/>
</dbReference>
<dbReference type="EMBL" id="BAAAIH010000006">
    <property type="protein sequence ID" value="GAA1259259.1"/>
    <property type="molecule type" value="Genomic_DNA"/>
</dbReference>
<name>A0ABN1WVV4_9ACTN</name>
<dbReference type="PRINTS" id="PR00040">
    <property type="entry name" value="HTHMERR"/>
</dbReference>
<dbReference type="Pfam" id="PF13411">
    <property type="entry name" value="MerR_1"/>
    <property type="match status" value="1"/>
</dbReference>
<keyword evidence="6" id="KW-1185">Reference proteome</keyword>
<dbReference type="InterPro" id="IPR000551">
    <property type="entry name" value="MerR-type_HTH_dom"/>
</dbReference>
<dbReference type="PANTHER" id="PTHR30204:SF98">
    <property type="entry name" value="HTH-TYPE TRANSCRIPTIONAL REGULATOR ADHR"/>
    <property type="match status" value="1"/>
</dbReference>
<evidence type="ECO:0000259" key="4">
    <source>
        <dbReference type="PROSITE" id="PS50937"/>
    </source>
</evidence>
<reference evidence="5 6" key="1">
    <citation type="journal article" date="2019" name="Int. J. Syst. Evol. Microbiol.">
        <title>The Global Catalogue of Microorganisms (GCM) 10K type strain sequencing project: providing services to taxonomists for standard genome sequencing and annotation.</title>
        <authorList>
            <consortium name="The Broad Institute Genomics Platform"/>
            <consortium name="The Broad Institute Genome Sequencing Center for Infectious Disease"/>
            <person name="Wu L."/>
            <person name="Ma J."/>
        </authorList>
    </citation>
    <scope>NUCLEOTIDE SEQUENCE [LARGE SCALE GENOMIC DNA]</scope>
    <source>
        <strain evidence="5 6">JCM 11448</strain>
    </source>
</reference>
<dbReference type="Gene3D" id="1.10.1660.10">
    <property type="match status" value="1"/>
</dbReference>
<protein>
    <recommendedName>
        <fullName evidence="4">HTH merR-type domain-containing protein</fullName>
    </recommendedName>
</protein>
<dbReference type="InterPro" id="IPR047057">
    <property type="entry name" value="MerR_fam"/>
</dbReference>
<keyword evidence="2" id="KW-0175">Coiled coil</keyword>
<dbReference type="Proteomes" id="UP001500282">
    <property type="component" value="Unassembled WGS sequence"/>
</dbReference>
<evidence type="ECO:0000256" key="2">
    <source>
        <dbReference type="SAM" id="Coils"/>
    </source>
</evidence>
<organism evidence="5 6">
    <name type="scientific">Streptomyces javensis</name>
    <dbReference type="NCBI Taxonomy" id="114698"/>
    <lineage>
        <taxon>Bacteria</taxon>
        <taxon>Bacillati</taxon>
        <taxon>Actinomycetota</taxon>
        <taxon>Actinomycetes</taxon>
        <taxon>Kitasatosporales</taxon>
        <taxon>Streptomycetaceae</taxon>
        <taxon>Streptomyces</taxon>
        <taxon>Streptomyces violaceusniger group</taxon>
    </lineage>
</organism>
<sequence length="172" mass="19491">MADSSEPDRIGIRAVSELTGLSIDTLRWYEREGLLPLVERGPGGRRGYSPAAIRFIRLVRALRRTGMPVDDVRAFVRMGSGLEWHDRRTALLEQRAAAIEQQIGQLRQDLAVVREKIAHHRDLKRRGLDCEDEIGTAAPDALLPGEAGRDPREQRDEQRERRERGKTGIEHA</sequence>
<evidence type="ECO:0000313" key="6">
    <source>
        <dbReference type="Proteomes" id="UP001500282"/>
    </source>
</evidence>
<dbReference type="PANTHER" id="PTHR30204">
    <property type="entry name" value="REDOX-CYCLING DRUG-SENSING TRANSCRIPTIONAL ACTIVATOR SOXR"/>
    <property type="match status" value="1"/>
</dbReference>
<gene>
    <name evidence="5" type="ORF">GCM10009579_16660</name>
</gene>
<feature type="domain" description="HTH merR-type" evidence="4">
    <location>
        <begin position="9"/>
        <end position="78"/>
    </location>
</feature>
<dbReference type="SUPFAM" id="SSF46955">
    <property type="entry name" value="Putative DNA-binding domain"/>
    <property type="match status" value="1"/>
</dbReference>
<dbReference type="PROSITE" id="PS50937">
    <property type="entry name" value="HTH_MERR_2"/>
    <property type="match status" value="1"/>
</dbReference>
<evidence type="ECO:0000313" key="5">
    <source>
        <dbReference type="EMBL" id="GAA1259259.1"/>
    </source>
</evidence>
<evidence type="ECO:0000256" key="1">
    <source>
        <dbReference type="ARBA" id="ARBA00023125"/>
    </source>
</evidence>
<evidence type="ECO:0000256" key="3">
    <source>
        <dbReference type="SAM" id="MobiDB-lite"/>
    </source>
</evidence>
<dbReference type="SMART" id="SM00422">
    <property type="entry name" value="HTH_MERR"/>
    <property type="match status" value="1"/>
</dbReference>
<comment type="caution">
    <text evidence="5">The sequence shown here is derived from an EMBL/GenBank/DDBJ whole genome shotgun (WGS) entry which is preliminary data.</text>
</comment>
<proteinExistence type="predicted"/>
<keyword evidence="1" id="KW-0238">DNA-binding</keyword>
<feature type="coiled-coil region" evidence="2">
    <location>
        <begin position="89"/>
        <end position="116"/>
    </location>
</feature>
<accession>A0ABN1WVV4</accession>
<feature type="region of interest" description="Disordered" evidence="3">
    <location>
        <begin position="135"/>
        <end position="172"/>
    </location>
</feature>
<feature type="compositionally biased region" description="Basic and acidic residues" evidence="3">
    <location>
        <begin position="147"/>
        <end position="172"/>
    </location>
</feature>
<dbReference type="CDD" id="cd01109">
    <property type="entry name" value="HTH_YyaN"/>
    <property type="match status" value="1"/>
</dbReference>